<protein>
    <recommendedName>
        <fullName evidence="7">Flagellar protein</fullName>
    </recommendedName>
</protein>
<dbReference type="GO" id="GO:0044781">
    <property type="term" value="P:bacterial-type flagellum organization"/>
    <property type="evidence" value="ECO:0007669"/>
    <property type="project" value="UniProtKB-UniRule"/>
</dbReference>
<keyword evidence="9" id="KW-0966">Cell projection</keyword>
<dbReference type="PANTHER" id="PTHR38766:SF1">
    <property type="entry name" value="FLAGELLAR PROTEIN FLIO"/>
    <property type="match status" value="1"/>
</dbReference>
<comment type="caution">
    <text evidence="9">The sequence shown here is derived from an EMBL/GenBank/DDBJ whole genome shotgun (WGS) entry which is preliminary data.</text>
</comment>
<dbReference type="EMBL" id="MWPV01000002">
    <property type="protein sequence ID" value="OUL58557.1"/>
    <property type="molecule type" value="Genomic_DNA"/>
</dbReference>
<dbReference type="AlphaFoldDB" id="A0A244CSG5"/>
<dbReference type="InterPro" id="IPR052205">
    <property type="entry name" value="FliO/MopB"/>
</dbReference>
<reference evidence="9 10" key="1">
    <citation type="submission" date="2017-02" db="EMBL/GenBank/DDBJ databases">
        <title>Pseudoalteromonas ulvae TC14 Genome.</title>
        <authorList>
            <person name="Molmeret M."/>
        </authorList>
    </citation>
    <scope>NUCLEOTIDE SEQUENCE [LARGE SCALE GENOMIC DNA]</scope>
    <source>
        <strain evidence="9">TC14</strain>
    </source>
</reference>
<feature type="transmembrane region" description="Helical" evidence="7">
    <location>
        <begin position="27"/>
        <end position="46"/>
    </location>
</feature>
<dbReference type="GO" id="GO:0009425">
    <property type="term" value="C:bacterial-type flagellum basal body"/>
    <property type="evidence" value="ECO:0007669"/>
    <property type="project" value="UniProtKB-SubCell"/>
</dbReference>
<evidence type="ECO:0000256" key="6">
    <source>
        <dbReference type="ARBA" id="ARBA00037937"/>
    </source>
</evidence>
<keyword evidence="1 7" id="KW-1003">Cell membrane</keyword>
<dbReference type="OrthoDB" id="9342590at2"/>
<evidence type="ECO:0000256" key="3">
    <source>
        <dbReference type="ARBA" id="ARBA00022989"/>
    </source>
</evidence>
<evidence type="ECO:0000256" key="1">
    <source>
        <dbReference type="ARBA" id="ARBA00022475"/>
    </source>
</evidence>
<keyword evidence="9" id="KW-0969">Cilium</keyword>
<dbReference type="NCBIfam" id="TIGR03500">
    <property type="entry name" value="FliO_TIGR"/>
    <property type="match status" value="1"/>
</dbReference>
<keyword evidence="3 7" id="KW-1133">Transmembrane helix</keyword>
<evidence type="ECO:0000313" key="9">
    <source>
        <dbReference type="EMBL" id="OUL58557.1"/>
    </source>
</evidence>
<gene>
    <name evidence="9" type="ORF">B1199_09555</name>
</gene>
<comment type="subcellular location">
    <subcellularLocation>
        <location evidence="7">Cell membrane</location>
    </subcellularLocation>
    <subcellularLocation>
        <location evidence="7">Bacterial flagellum basal body</location>
    </subcellularLocation>
</comment>
<evidence type="ECO:0000256" key="8">
    <source>
        <dbReference type="SAM" id="SignalP"/>
    </source>
</evidence>
<keyword evidence="8" id="KW-0732">Signal</keyword>
<keyword evidence="4 7" id="KW-0472">Membrane</keyword>
<keyword evidence="9" id="KW-0282">Flagellum</keyword>
<keyword evidence="5 7" id="KW-0975">Bacterial flagellum</keyword>
<keyword evidence="10" id="KW-1185">Reference proteome</keyword>
<keyword evidence="2 7" id="KW-0812">Transmembrane</keyword>
<dbReference type="Proteomes" id="UP000194841">
    <property type="component" value="Unassembled WGS sequence"/>
</dbReference>
<evidence type="ECO:0000313" key="10">
    <source>
        <dbReference type="Proteomes" id="UP000194841"/>
    </source>
</evidence>
<dbReference type="Pfam" id="PF04347">
    <property type="entry name" value="FliO"/>
    <property type="match status" value="1"/>
</dbReference>
<comment type="similarity">
    <text evidence="6 7">Belongs to the FliO/MopB family.</text>
</comment>
<evidence type="ECO:0000256" key="7">
    <source>
        <dbReference type="RuleBase" id="RU362064"/>
    </source>
</evidence>
<feature type="chain" id="PRO_5012421918" description="Flagellar protein" evidence="8">
    <location>
        <begin position="18"/>
        <end position="125"/>
    </location>
</feature>
<dbReference type="RefSeq" id="WP_086743859.1">
    <property type="nucleotide sequence ID" value="NZ_MWPV01000002.1"/>
</dbReference>
<evidence type="ECO:0000256" key="5">
    <source>
        <dbReference type="ARBA" id="ARBA00023143"/>
    </source>
</evidence>
<dbReference type="PANTHER" id="PTHR38766">
    <property type="entry name" value="FLAGELLAR PROTEIN FLIO"/>
    <property type="match status" value="1"/>
</dbReference>
<evidence type="ECO:0000256" key="2">
    <source>
        <dbReference type="ARBA" id="ARBA00022692"/>
    </source>
</evidence>
<accession>A0A244CSG5</accession>
<dbReference type="GO" id="GO:0005886">
    <property type="term" value="C:plasma membrane"/>
    <property type="evidence" value="ECO:0007669"/>
    <property type="project" value="UniProtKB-SubCell"/>
</dbReference>
<organism evidence="9 10">
    <name type="scientific">Pseudoalteromonas ulvae</name>
    <dbReference type="NCBI Taxonomy" id="107327"/>
    <lineage>
        <taxon>Bacteria</taxon>
        <taxon>Pseudomonadati</taxon>
        <taxon>Pseudomonadota</taxon>
        <taxon>Gammaproteobacteria</taxon>
        <taxon>Alteromonadales</taxon>
        <taxon>Pseudoalteromonadaceae</taxon>
        <taxon>Pseudoalteromonas</taxon>
    </lineage>
</organism>
<sequence>MRVFIAFATFVSLPVWAQSAPAQNLMSVAMSLALVIVIIICLAALVKRFTPNMPTMDEFKVIRSIPLGSKERLLVVEIDNKQHLLGVTPHAINYLYELENPLAAKEMPALAKSFSQILNPNNKKI</sequence>
<evidence type="ECO:0000256" key="4">
    <source>
        <dbReference type="ARBA" id="ARBA00023136"/>
    </source>
</evidence>
<proteinExistence type="inferred from homology"/>
<dbReference type="InterPro" id="IPR022781">
    <property type="entry name" value="Flagellar_biosynth_FliO"/>
</dbReference>
<feature type="signal peptide" evidence="8">
    <location>
        <begin position="1"/>
        <end position="17"/>
    </location>
</feature>
<name>A0A244CSG5_PSEDV</name>